<comment type="caution">
    <text evidence="1">The sequence shown here is derived from an EMBL/GenBank/DDBJ whole genome shotgun (WGS) entry which is preliminary data.</text>
</comment>
<evidence type="ECO:0000313" key="2">
    <source>
        <dbReference type="Proteomes" id="UP000253426"/>
    </source>
</evidence>
<evidence type="ECO:0000313" key="1">
    <source>
        <dbReference type="EMBL" id="RBP46420.1"/>
    </source>
</evidence>
<dbReference type="Proteomes" id="UP000253426">
    <property type="component" value="Unassembled WGS sequence"/>
</dbReference>
<gene>
    <name evidence="1" type="ORF">DES53_102811</name>
</gene>
<evidence type="ECO:0008006" key="3">
    <source>
        <dbReference type="Google" id="ProtNLM"/>
    </source>
</evidence>
<dbReference type="Gene3D" id="3.40.50.1000">
    <property type="entry name" value="HAD superfamily/HAD-like"/>
    <property type="match status" value="1"/>
</dbReference>
<dbReference type="PROSITE" id="PS01228">
    <property type="entry name" value="COF_1"/>
    <property type="match status" value="1"/>
</dbReference>
<keyword evidence="2" id="KW-1185">Reference proteome</keyword>
<reference evidence="1 2" key="1">
    <citation type="submission" date="2018-06" db="EMBL/GenBank/DDBJ databases">
        <title>Genomic Encyclopedia of Type Strains, Phase IV (KMG-IV): sequencing the most valuable type-strain genomes for metagenomic binning, comparative biology and taxonomic classification.</title>
        <authorList>
            <person name="Goeker M."/>
        </authorList>
    </citation>
    <scope>NUCLEOTIDE SEQUENCE [LARGE SCALE GENOMIC DNA]</scope>
    <source>
        <strain evidence="1 2">DSM 25532</strain>
    </source>
</reference>
<dbReference type="InterPro" id="IPR023214">
    <property type="entry name" value="HAD_sf"/>
</dbReference>
<accession>A0A366HRW3</accession>
<name>A0A366HRW3_9BACT</name>
<protein>
    <recommendedName>
        <fullName evidence="3">Haloacid dehalogenase-like hydrolase</fullName>
    </recommendedName>
</protein>
<dbReference type="InterPro" id="IPR036412">
    <property type="entry name" value="HAD-like_sf"/>
</dbReference>
<dbReference type="SUPFAM" id="SSF56784">
    <property type="entry name" value="HAD-like"/>
    <property type="match status" value="1"/>
</dbReference>
<dbReference type="AlphaFoldDB" id="A0A366HRW3"/>
<sequence>MLDGSCIPLYGDSMIFFIDVDGTLVTTVGTTRIPMTDVIEHVRQLKVDGAQLYLWSAGGADYCRQTAIELGIEECFVAFLPKPRVMIDDQEMQDWVFCTTFHPSTCAGRTLNDYLMP</sequence>
<organism evidence="1 2">
    <name type="scientific">Roseimicrobium gellanilyticum</name>
    <dbReference type="NCBI Taxonomy" id="748857"/>
    <lineage>
        <taxon>Bacteria</taxon>
        <taxon>Pseudomonadati</taxon>
        <taxon>Verrucomicrobiota</taxon>
        <taxon>Verrucomicrobiia</taxon>
        <taxon>Verrucomicrobiales</taxon>
        <taxon>Verrucomicrobiaceae</taxon>
        <taxon>Roseimicrobium</taxon>
    </lineage>
</organism>
<proteinExistence type="predicted"/>
<dbReference type="EMBL" id="QNRR01000002">
    <property type="protein sequence ID" value="RBP46420.1"/>
    <property type="molecule type" value="Genomic_DNA"/>
</dbReference>